<gene>
    <name evidence="1" type="ORF">DLB95_08775</name>
</gene>
<dbReference type="AlphaFoldDB" id="A0A5Y3W224"/>
<name>A0A5Y3W224_SALDZ</name>
<dbReference type="EMBL" id="AAIYJF010000005">
    <property type="protein sequence ID" value="ECJ4377377.1"/>
    <property type="molecule type" value="Genomic_DNA"/>
</dbReference>
<protein>
    <submittedName>
        <fullName evidence="1">Small terminase subunit</fullName>
    </submittedName>
</protein>
<organism evidence="1">
    <name type="scientific">Salmonella diarizonae</name>
    <dbReference type="NCBI Taxonomy" id="59204"/>
    <lineage>
        <taxon>Bacteria</taxon>
        <taxon>Pseudomonadati</taxon>
        <taxon>Pseudomonadota</taxon>
        <taxon>Gammaproteobacteria</taxon>
        <taxon>Enterobacterales</taxon>
        <taxon>Enterobacteriaceae</taxon>
        <taxon>Salmonella</taxon>
    </lineage>
</organism>
<evidence type="ECO:0000313" key="1">
    <source>
        <dbReference type="EMBL" id="ECJ4377377.1"/>
    </source>
</evidence>
<dbReference type="Pfam" id="PF11985">
    <property type="entry name" value="Phage_Mu_Gp27"/>
    <property type="match status" value="1"/>
</dbReference>
<sequence length="183" mass="21382">MGRKSTIHKLPDDIRQYIERCIRENRMTLDEIIEDLKNKFPESSSLPARSTLGRYKISTEKLIKRMREQEQIAQIITKELGDNPGESAGQLLVQTVTSLTAHSAMMIQEQEKIDLATIRQLTRSARDVMVARRISFDEKTRIEKRARERLLEEQRKNLEKIARSQGMSNEEVRFFNENVLITH</sequence>
<reference evidence="1" key="1">
    <citation type="submission" date="2018-05" db="EMBL/GenBank/DDBJ databases">
        <authorList>
            <person name="Ashton P.M."/>
            <person name="Dallman T."/>
            <person name="Nair S."/>
            <person name="De Pinna E."/>
            <person name="Peters T."/>
            <person name="Grant K."/>
        </authorList>
    </citation>
    <scope>NUCLEOTIDE SEQUENCE [LARGE SCALE GENOMIC DNA]</scope>
    <source>
        <strain evidence="1">474878</strain>
    </source>
</reference>
<proteinExistence type="predicted"/>
<dbReference type="InterPro" id="IPR021874">
    <property type="entry name" value="Phage_Mu_Gp27"/>
</dbReference>
<accession>A0A5Y3W224</accession>
<comment type="caution">
    <text evidence="1">The sequence shown here is derived from an EMBL/GenBank/DDBJ whole genome shotgun (WGS) entry which is preliminary data.</text>
</comment>
<dbReference type="Proteomes" id="UP000839781">
    <property type="component" value="Unassembled WGS sequence"/>
</dbReference>